<dbReference type="EMBL" id="MZ911846">
    <property type="protein sequence ID" value="UML14528.1"/>
    <property type="molecule type" value="Genomic_DNA"/>
</dbReference>
<sequence length="66" mass="8180">MIYWISNWKNYFFQYLARATQPRVSYDLTIFVRIHSYERAVEIAQEAAEDRRSYFFSIRSDHRNDH</sequence>
<protein>
    <submittedName>
        <fullName evidence="1">Uncharacterized protein</fullName>
    </submittedName>
</protein>
<accession>A0A976QWU1</accession>
<proteinExistence type="predicted"/>
<reference evidence="1" key="1">
    <citation type="journal article" date="2022" name="Arch. Virol.">
        <title>Complete genome sequence of a distinct rosadnavirus isolated from Viola plants in China.</title>
        <authorList>
            <person name="Yang C."/>
            <person name="Zhang S."/>
            <person name="Sun J."/>
            <person name="Wang J."/>
            <person name="Zhang S."/>
            <person name="Cao M."/>
        </authorList>
    </citation>
    <scope>NUCLEOTIDE SEQUENCE</scope>
    <source>
        <strain evidence="1">JC-Cau-A</strain>
    </source>
</reference>
<organism evidence="1">
    <name type="scientific">Viola yellow mottle virus</name>
    <dbReference type="NCBI Taxonomy" id="2922803"/>
    <lineage>
        <taxon>Viruses</taxon>
        <taxon>Riboviria</taxon>
        <taxon>Pararnavirae</taxon>
        <taxon>Artverviricota</taxon>
        <taxon>Revtraviricetes</taxon>
        <taxon>Ortervirales</taxon>
        <taxon>Caulimoviridae</taxon>
        <taxon>Rosadnavirus</taxon>
        <taxon>Rosadnavirus maculaviolae</taxon>
    </lineage>
</organism>
<name>A0A976QWU1_9VIRU</name>
<evidence type="ECO:0000313" key="1">
    <source>
        <dbReference type="EMBL" id="UML14528.1"/>
    </source>
</evidence>